<dbReference type="CDD" id="cd07557">
    <property type="entry name" value="trimeric_dUTPase"/>
    <property type="match status" value="1"/>
</dbReference>
<dbReference type="PATRIC" id="fig|1562970.3.peg.1898"/>
<dbReference type="Pfam" id="PF00692">
    <property type="entry name" value="dUTPase"/>
    <property type="match status" value="1"/>
</dbReference>
<accession>A0A098C161</accession>
<dbReference type="HOGENOM" id="CLU_068508_1_2_10"/>
<organism evidence="9 10">
    <name type="scientific">Fermentimonas caenicola</name>
    <dbReference type="NCBI Taxonomy" id="1562970"/>
    <lineage>
        <taxon>Bacteria</taxon>
        <taxon>Pseudomonadati</taxon>
        <taxon>Bacteroidota</taxon>
        <taxon>Bacteroidia</taxon>
        <taxon>Bacteroidales</taxon>
        <taxon>Dysgonomonadaceae</taxon>
        <taxon>Fermentimonas</taxon>
    </lineage>
</organism>
<sequence length="151" mass="16901">MNNRNNKMEIKIVNRSRHSLPDYATIHSAGMDLRANLENPVVLKPLERSLIPTGIYIQLPNGYEAQIRPRSGLAIKHGISIVNAPGTIDADYRGEIKVILANLSNEDFTINDGERICQMIVAKHERVEWVEVDELDETERGDGGFGHTGKK</sequence>
<reference evidence="9 10" key="1">
    <citation type="submission" date="2014-08" db="EMBL/GenBank/DDBJ databases">
        <authorList>
            <person name="Wibberg D."/>
        </authorList>
    </citation>
    <scope>NUCLEOTIDE SEQUENCE [LARGE SCALE GENOMIC DNA]</scope>
    <source>
        <strain evidence="10">ING2-E5B</strain>
    </source>
</reference>
<keyword evidence="5 7" id="KW-0546">Nucleotide metabolism</keyword>
<evidence type="ECO:0000259" key="8">
    <source>
        <dbReference type="Pfam" id="PF00692"/>
    </source>
</evidence>
<dbReference type="STRING" id="1562970.ING2E5B_1918"/>
<evidence type="ECO:0000256" key="1">
    <source>
        <dbReference type="ARBA" id="ARBA00006581"/>
    </source>
</evidence>
<dbReference type="Gene3D" id="2.70.40.10">
    <property type="match status" value="1"/>
</dbReference>
<comment type="similarity">
    <text evidence="1 7">Belongs to the dUTPase family.</text>
</comment>
<keyword evidence="2 7" id="KW-0479">Metal-binding</keyword>
<comment type="pathway">
    <text evidence="7">Pyrimidine metabolism; dUMP biosynthesis; dUMP from dCTP (dUTP route): step 2/2.</text>
</comment>
<dbReference type="InterPro" id="IPR008181">
    <property type="entry name" value="dUTPase"/>
</dbReference>
<dbReference type="EMBL" id="LN515532">
    <property type="protein sequence ID" value="CEA16655.1"/>
    <property type="molecule type" value="Genomic_DNA"/>
</dbReference>
<dbReference type="InterPro" id="IPR029054">
    <property type="entry name" value="dUTPase-like"/>
</dbReference>
<feature type="binding site" evidence="7">
    <location>
        <position position="83"/>
    </location>
    <ligand>
        <name>substrate</name>
    </ligand>
</feature>
<dbReference type="UniPathway" id="UPA00610">
    <property type="reaction ID" value="UER00666"/>
</dbReference>
<name>A0A098C161_9BACT</name>
<dbReference type="NCBIfam" id="NF001862">
    <property type="entry name" value="PRK00601.1"/>
    <property type="match status" value="1"/>
</dbReference>
<evidence type="ECO:0000256" key="7">
    <source>
        <dbReference type="HAMAP-Rule" id="MF_00116"/>
    </source>
</evidence>
<comment type="catalytic activity">
    <reaction evidence="6 7">
        <text>dUTP + H2O = dUMP + diphosphate + H(+)</text>
        <dbReference type="Rhea" id="RHEA:10248"/>
        <dbReference type="ChEBI" id="CHEBI:15377"/>
        <dbReference type="ChEBI" id="CHEBI:15378"/>
        <dbReference type="ChEBI" id="CHEBI:33019"/>
        <dbReference type="ChEBI" id="CHEBI:61555"/>
        <dbReference type="ChEBI" id="CHEBI:246422"/>
        <dbReference type="EC" id="3.6.1.23"/>
    </reaction>
</comment>
<feature type="binding site" evidence="7">
    <location>
        <begin position="87"/>
        <end position="89"/>
    </location>
    <ligand>
        <name>substrate</name>
    </ligand>
</feature>
<keyword evidence="4 7" id="KW-0460">Magnesium</keyword>
<dbReference type="GO" id="GO:0046081">
    <property type="term" value="P:dUTP catabolic process"/>
    <property type="evidence" value="ECO:0007669"/>
    <property type="project" value="InterPro"/>
</dbReference>
<comment type="caution">
    <text evidence="7">Lacks conserved residue(s) required for the propagation of feature annotation.</text>
</comment>
<evidence type="ECO:0000256" key="6">
    <source>
        <dbReference type="ARBA" id="ARBA00047686"/>
    </source>
</evidence>
<dbReference type="InterPro" id="IPR033704">
    <property type="entry name" value="dUTPase_trimeric"/>
</dbReference>
<evidence type="ECO:0000256" key="5">
    <source>
        <dbReference type="ARBA" id="ARBA00023080"/>
    </source>
</evidence>
<keyword evidence="10" id="KW-1185">Reference proteome</keyword>
<gene>
    <name evidence="7 9" type="primary">dut</name>
    <name evidence="9" type="ORF">ING2E5B_1918</name>
</gene>
<dbReference type="NCBIfam" id="TIGR00576">
    <property type="entry name" value="dut"/>
    <property type="match status" value="1"/>
</dbReference>
<dbReference type="KEGG" id="pbt:ING2E5B_1918"/>
<dbReference type="AlphaFoldDB" id="A0A098C161"/>
<dbReference type="EC" id="3.6.1.23" evidence="7"/>
<evidence type="ECO:0000256" key="2">
    <source>
        <dbReference type="ARBA" id="ARBA00022723"/>
    </source>
</evidence>
<dbReference type="FunFam" id="2.70.40.10:FF:000002">
    <property type="entry name" value="dUTP diphosphatase"/>
    <property type="match status" value="1"/>
</dbReference>
<dbReference type="GO" id="GO:0004170">
    <property type="term" value="F:dUTP diphosphatase activity"/>
    <property type="evidence" value="ECO:0007669"/>
    <property type="project" value="UniProtKB-UniRule"/>
</dbReference>
<dbReference type="InterPro" id="IPR036157">
    <property type="entry name" value="dUTPase-like_sf"/>
</dbReference>
<dbReference type="SUPFAM" id="SSF51283">
    <property type="entry name" value="dUTPase-like"/>
    <property type="match status" value="1"/>
</dbReference>
<evidence type="ECO:0000313" key="10">
    <source>
        <dbReference type="Proteomes" id="UP000032417"/>
    </source>
</evidence>
<comment type="function">
    <text evidence="7">This enzyme is involved in nucleotide metabolism: it produces dUMP, the immediate precursor of thymidine nucleotides and it decreases the intracellular concentration of dUTP so that uracil cannot be incorporated into DNA.</text>
</comment>
<dbReference type="GO" id="GO:0006226">
    <property type="term" value="P:dUMP biosynthetic process"/>
    <property type="evidence" value="ECO:0007669"/>
    <property type="project" value="UniProtKB-UniRule"/>
</dbReference>
<evidence type="ECO:0000256" key="3">
    <source>
        <dbReference type="ARBA" id="ARBA00022801"/>
    </source>
</evidence>
<evidence type="ECO:0000256" key="4">
    <source>
        <dbReference type="ARBA" id="ARBA00022842"/>
    </source>
</evidence>
<protein>
    <recommendedName>
        <fullName evidence="7">Deoxyuridine 5'-triphosphate nucleotidohydrolase</fullName>
        <shortName evidence="7">dUTPase</shortName>
        <ecNumber evidence="7">3.6.1.23</ecNumber>
    </recommendedName>
    <alternativeName>
        <fullName evidence="7">dUTP pyrophosphatase</fullName>
    </alternativeName>
</protein>
<dbReference type="GO" id="GO:0000287">
    <property type="term" value="F:magnesium ion binding"/>
    <property type="evidence" value="ECO:0007669"/>
    <property type="project" value="UniProtKB-UniRule"/>
</dbReference>
<keyword evidence="3 7" id="KW-0378">Hydrolase</keyword>
<proteinExistence type="inferred from homology"/>
<comment type="cofactor">
    <cofactor evidence="7">
        <name>Mg(2+)</name>
        <dbReference type="ChEBI" id="CHEBI:18420"/>
    </cofactor>
</comment>
<feature type="domain" description="dUTPase-like" evidence="8">
    <location>
        <begin position="19"/>
        <end position="149"/>
    </location>
</feature>
<dbReference type="PANTHER" id="PTHR11241:SF0">
    <property type="entry name" value="DEOXYURIDINE 5'-TRIPHOSPHATE NUCLEOTIDOHYDROLASE"/>
    <property type="match status" value="1"/>
</dbReference>
<feature type="binding site" evidence="7">
    <location>
        <begin position="70"/>
        <end position="72"/>
    </location>
    <ligand>
        <name>substrate</name>
    </ligand>
</feature>
<dbReference type="HAMAP" id="MF_00116">
    <property type="entry name" value="dUTPase_bact"/>
    <property type="match status" value="1"/>
</dbReference>
<dbReference type="Proteomes" id="UP000032417">
    <property type="component" value="Chromosome 1"/>
</dbReference>
<evidence type="ECO:0000313" key="9">
    <source>
        <dbReference type="EMBL" id="CEA16655.1"/>
    </source>
</evidence>
<dbReference type="PANTHER" id="PTHR11241">
    <property type="entry name" value="DEOXYURIDINE 5'-TRIPHOSPHATE NUCLEOTIDOHYDROLASE"/>
    <property type="match status" value="1"/>
</dbReference>